<evidence type="ECO:0000256" key="2">
    <source>
        <dbReference type="ARBA" id="ARBA00006411"/>
    </source>
</evidence>
<dbReference type="RefSeq" id="WP_253863326.1">
    <property type="nucleotide sequence ID" value="NZ_BAAALN010000005.1"/>
</dbReference>
<evidence type="ECO:0000256" key="3">
    <source>
        <dbReference type="ARBA" id="ARBA00022490"/>
    </source>
</evidence>
<dbReference type="EMBL" id="BAAALN010000005">
    <property type="protein sequence ID" value="GAA1235633.1"/>
    <property type="molecule type" value="Genomic_DNA"/>
</dbReference>
<accession>A0ABN1W718</accession>
<dbReference type="InterPro" id="IPR025734">
    <property type="entry name" value="EspG"/>
</dbReference>
<reference evidence="5 6" key="1">
    <citation type="journal article" date="2019" name="Int. J. Syst. Evol. Microbiol.">
        <title>The Global Catalogue of Microorganisms (GCM) 10K type strain sequencing project: providing services to taxonomists for standard genome sequencing and annotation.</title>
        <authorList>
            <consortium name="The Broad Institute Genomics Platform"/>
            <consortium name="The Broad Institute Genome Sequencing Center for Infectious Disease"/>
            <person name="Wu L."/>
            <person name="Ma J."/>
        </authorList>
    </citation>
    <scope>NUCLEOTIDE SEQUENCE [LARGE SCALE GENOMIC DNA]</scope>
    <source>
        <strain evidence="5 6">JCM 13023</strain>
    </source>
</reference>
<keyword evidence="3" id="KW-0963">Cytoplasm</keyword>
<protein>
    <recommendedName>
        <fullName evidence="7">ESAT-6 protein secretion system EspG family protein</fullName>
    </recommendedName>
</protein>
<evidence type="ECO:0000313" key="5">
    <source>
        <dbReference type="EMBL" id="GAA1235633.1"/>
    </source>
</evidence>
<comment type="similarity">
    <text evidence="2">Belongs to the EspG family.</text>
</comment>
<keyword evidence="6" id="KW-1185">Reference proteome</keyword>
<sequence>MGVLDTPVVIERMTLERIWELEQLGEPHPLLGSNEVYVPEVLGSEVAGRGMRELADLGLATRNEVLTREFRHALRVLATPLRQLYRRSQFADPAGNHDGAVATAGGETVNLRVDRGTVGLVTVDGDHVIDVFLGELPAFPPASITPVHTTKRAYTQRDEDQNLFAAEPSAETRLAELLAAPRAAAHDVFVAGTTPDGRPERSLPFRILDVIGHGRVVTFTDADAGIHCLPATDENLAQVFRNTWRSM</sequence>
<comment type="caution">
    <text evidence="5">The sequence shown here is derived from an EMBL/GenBank/DDBJ whole genome shotgun (WGS) entry which is preliminary data.</text>
</comment>
<gene>
    <name evidence="5" type="ORF">GCM10009676_19510</name>
</gene>
<evidence type="ECO:0000256" key="1">
    <source>
        <dbReference type="ARBA" id="ARBA00004496"/>
    </source>
</evidence>
<keyword evidence="4" id="KW-0143">Chaperone</keyword>
<dbReference type="Proteomes" id="UP001500653">
    <property type="component" value="Unassembled WGS sequence"/>
</dbReference>
<evidence type="ECO:0000256" key="4">
    <source>
        <dbReference type="ARBA" id="ARBA00023186"/>
    </source>
</evidence>
<evidence type="ECO:0000313" key="6">
    <source>
        <dbReference type="Proteomes" id="UP001500653"/>
    </source>
</evidence>
<name>A0ABN1W718_9PSEU</name>
<organism evidence="5 6">
    <name type="scientific">Prauserella halophila</name>
    <dbReference type="NCBI Taxonomy" id="185641"/>
    <lineage>
        <taxon>Bacteria</taxon>
        <taxon>Bacillati</taxon>
        <taxon>Actinomycetota</taxon>
        <taxon>Actinomycetes</taxon>
        <taxon>Pseudonocardiales</taxon>
        <taxon>Pseudonocardiaceae</taxon>
        <taxon>Prauserella</taxon>
    </lineage>
</organism>
<evidence type="ECO:0008006" key="7">
    <source>
        <dbReference type="Google" id="ProtNLM"/>
    </source>
</evidence>
<dbReference type="Pfam" id="PF14011">
    <property type="entry name" value="ESX-1_EspG"/>
    <property type="match status" value="1"/>
</dbReference>
<proteinExistence type="inferred from homology"/>
<comment type="subcellular location">
    <subcellularLocation>
        <location evidence="1">Cytoplasm</location>
    </subcellularLocation>
</comment>